<organism evidence="2 3">
    <name type="scientific">Candidatus Avoscillospira avistercoris</name>
    <dbReference type="NCBI Taxonomy" id="2840707"/>
    <lineage>
        <taxon>Bacteria</taxon>
        <taxon>Bacillati</taxon>
        <taxon>Bacillota</taxon>
        <taxon>Clostridia</taxon>
        <taxon>Eubacteriales</taxon>
        <taxon>Oscillospiraceae</taxon>
        <taxon>Oscillospiraceae incertae sedis</taxon>
        <taxon>Candidatus Avoscillospira</taxon>
    </lineage>
</organism>
<accession>A0A9D1FAS8</accession>
<reference evidence="2" key="2">
    <citation type="journal article" date="2021" name="PeerJ">
        <title>Extensive microbial diversity within the chicken gut microbiome revealed by metagenomics and culture.</title>
        <authorList>
            <person name="Gilroy R."/>
            <person name="Ravi A."/>
            <person name="Getino M."/>
            <person name="Pursley I."/>
            <person name="Horton D.L."/>
            <person name="Alikhan N.F."/>
            <person name="Baker D."/>
            <person name="Gharbi K."/>
            <person name="Hall N."/>
            <person name="Watson M."/>
            <person name="Adriaenssens E.M."/>
            <person name="Foster-Nyarko E."/>
            <person name="Jarju S."/>
            <person name="Secka A."/>
            <person name="Antonio M."/>
            <person name="Oren A."/>
            <person name="Chaudhuri R.R."/>
            <person name="La Ragione R."/>
            <person name="Hildebrand F."/>
            <person name="Pallen M.J."/>
        </authorList>
    </citation>
    <scope>NUCLEOTIDE SEQUENCE</scope>
    <source>
        <strain evidence="2">ChiBcec16-1751</strain>
    </source>
</reference>
<feature type="coiled-coil region" evidence="1">
    <location>
        <begin position="65"/>
        <end position="110"/>
    </location>
</feature>
<comment type="caution">
    <text evidence="2">The sequence shown here is derived from an EMBL/GenBank/DDBJ whole genome shotgun (WGS) entry which is preliminary data.</text>
</comment>
<reference evidence="2" key="1">
    <citation type="submission" date="2020-10" db="EMBL/GenBank/DDBJ databases">
        <authorList>
            <person name="Gilroy R."/>
        </authorList>
    </citation>
    <scope>NUCLEOTIDE SEQUENCE</scope>
    <source>
        <strain evidence="2">ChiBcec16-1751</strain>
    </source>
</reference>
<sequence length="177" mass="20448">MRYQLSKISTASGEDIVAKQNQKAIDLAKAKHHMATMQLADKKKELVDYQNEGIKVIRGQSKFDMDFLNELVNKVKTEIQELEATVKAAREELDAHIANADVERKEYEKIKTWADLYDGCTFAAKKMIISQFIKSVYVYRDYTLEIEFNVSFEEFQTMETECRDQGANEQPLVYITA</sequence>
<dbReference type="EMBL" id="DVJJ01000087">
    <property type="protein sequence ID" value="HIS64891.1"/>
    <property type="molecule type" value="Genomic_DNA"/>
</dbReference>
<keyword evidence="1" id="KW-0175">Coiled coil</keyword>
<gene>
    <name evidence="2" type="ORF">IAA83_05925</name>
</gene>
<dbReference type="AlphaFoldDB" id="A0A9D1FAS8"/>
<evidence type="ECO:0000313" key="2">
    <source>
        <dbReference type="EMBL" id="HIS64891.1"/>
    </source>
</evidence>
<protein>
    <submittedName>
        <fullName evidence="2">Uncharacterized protein</fullName>
    </submittedName>
</protein>
<dbReference type="Proteomes" id="UP000886741">
    <property type="component" value="Unassembled WGS sequence"/>
</dbReference>
<evidence type="ECO:0000256" key="1">
    <source>
        <dbReference type="SAM" id="Coils"/>
    </source>
</evidence>
<proteinExistence type="predicted"/>
<evidence type="ECO:0000313" key="3">
    <source>
        <dbReference type="Proteomes" id="UP000886741"/>
    </source>
</evidence>
<name>A0A9D1FAS8_9FIRM</name>